<evidence type="ECO:0000256" key="1">
    <source>
        <dbReference type="SAM" id="MobiDB-lite"/>
    </source>
</evidence>
<evidence type="ECO:0000259" key="3">
    <source>
        <dbReference type="Pfam" id="PF18962"/>
    </source>
</evidence>
<evidence type="ECO:0000256" key="2">
    <source>
        <dbReference type="SAM" id="SignalP"/>
    </source>
</evidence>
<accession>A0A7V4U1V3</accession>
<name>A0A7V4U1V3_CALAY</name>
<sequence length="1281" mass="137664">MKKRITGILFLWANLILATTYHTLPFNGTISFDSDEDWITSTDGYTAYCTWDDTYLYLAYSGPHLAATDTVRRHTKIFWYIDTDPHDNPKTGLGTDQAGTVWTQIMPQQPWWFDEQSWELPFYADYFVKEAYSNRDSVYAYYGPWNETDGVWEQIDMDTSFANLDTIVGYYEVKLPLDSIGNPTKIYILGYLVSSEWKSELRYNPDPQRDVGGTYGSWPAHSLEGGDGDKNENGKFNHWFTFRLIDGIVPDQENGPPYVSNIPGQTINEGESFMTIALDDYVLDDLSPDSLITWSYSGNSELTVTIDANRVATITAPDENWYGTETITFTATDEGGKTDSDAATFAIMAVNDAPNAVDDSLTTDEDTQGTINVLANDSDVENDTLTVTDVTQGAHGTVAILGDSSVTYTPDADYNGEDNFTYTVTDDQGASSTATVFVTINAVNDAPQAVNDSSKTPQNTAVDIPVTSNDTDVDGDTVVVSDALSAQNGTTTVLNDSTVRYTPNTDFFGADSFDYVISDGNGSLDTARVFVTVNDPPMAVDDTASVTEDNAVTINVLQNDSDSEGDSIWVSAVTQAANGSVTNNNDGTVTYTPDSDFFGADSFTYTIEDGIGGSDTATVRITITGVNDPPLAVDDADTTQQDQSITVNVLLNDSDPDNDTLSVSEVLAPANGSAVNNNDSTITYTPNNGFYGPDSFKYVLSDGHNGSDTAMVRITVNGKPVAVKDSAGTSQNDPVTVNVLRNDSDPDGDALSVTDIIQSSNGNATNNNDSTITYTPNNGFYGTDTLQYILGDGNGGADTADVVITVNGNPVAGDDNGVTDEDASVTINVLTNDSDPEGDPLTISSVGNPAHGSAQVSGDSSIQYTPDADYNGSDSFTYIVQDGNGGEDTATVSITINAVADKPVAVDDSATTTEDAAITINVLQNDSDADGDVLSVISITDPPNGSAVNNNDSTVTYTPDANFFGKDSFSYVIDDGTGLKDTATVHMLVEQVNDPVVSQDDSATTNEDNNVTIQVLSNDSDADGDNLTVTWISDPPNGTTSLVGDTAVLYTPDANFFGSDSFRYAASDGNGSSDTATVVVNVHSINDPPEIVNLPQQMSMGVNDSTKLDMTKYESDVDTPDSLLVWSFEQSDPVAISYNYNPETDTLTIYSSDIIGEFYLFCTLTDDSNATDKDTITITVEDLSGILDELNGIPKDYSLMQNFPNPFNPQTTIVFGLPVASDVRIDVYNIVGQKVTTLFNGRKQAGYHKIQFDASGYSSGIYLYRIQAGKFQQVKRMLLLK</sequence>
<feature type="domain" description="Secretion system C-terminal sorting" evidence="3">
    <location>
        <begin position="1203"/>
        <end position="1277"/>
    </location>
</feature>
<dbReference type="Pfam" id="PF18962">
    <property type="entry name" value="Por_Secre_tail"/>
    <property type="match status" value="1"/>
</dbReference>
<dbReference type="NCBIfam" id="TIGR04183">
    <property type="entry name" value="Por_Secre_tail"/>
    <property type="match status" value="1"/>
</dbReference>
<dbReference type="PANTHER" id="PTHR34720:SF9">
    <property type="entry name" value="BLR4714 PROTEIN"/>
    <property type="match status" value="1"/>
</dbReference>
<dbReference type="Proteomes" id="UP000885779">
    <property type="component" value="Unassembled WGS sequence"/>
</dbReference>
<evidence type="ECO:0000313" key="4">
    <source>
        <dbReference type="EMBL" id="HGY56500.1"/>
    </source>
</evidence>
<dbReference type="Gene3D" id="2.60.40.10">
    <property type="entry name" value="Immunoglobulins"/>
    <property type="match status" value="1"/>
</dbReference>
<comment type="caution">
    <text evidence="4">The sequence shown here is derived from an EMBL/GenBank/DDBJ whole genome shotgun (WGS) entry which is preliminary data.</text>
</comment>
<protein>
    <submittedName>
        <fullName evidence="4">Tandem-95 repeat protein</fullName>
    </submittedName>
</protein>
<dbReference type="Gene3D" id="2.60.40.3440">
    <property type="match status" value="4"/>
</dbReference>
<dbReference type="InterPro" id="IPR026444">
    <property type="entry name" value="Secre_tail"/>
</dbReference>
<organism evidence="4">
    <name type="scientific">Caldithrix abyssi</name>
    <dbReference type="NCBI Taxonomy" id="187145"/>
    <lineage>
        <taxon>Bacteria</taxon>
        <taxon>Pseudomonadati</taxon>
        <taxon>Calditrichota</taxon>
        <taxon>Calditrichia</taxon>
        <taxon>Calditrichales</taxon>
        <taxon>Calditrichaceae</taxon>
        <taxon>Caldithrix</taxon>
    </lineage>
</organism>
<feature type="signal peptide" evidence="2">
    <location>
        <begin position="1"/>
        <end position="18"/>
    </location>
</feature>
<dbReference type="Gene3D" id="2.60.40.2810">
    <property type="match status" value="4"/>
</dbReference>
<feature type="chain" id="PRO_5031393553" evidence="2">
    <location>
        <begin position="19"/>
        <end position="1281"/>
    </location>
</feature>
<reference evidence="4" key="1">
    <citation type="journal article" date="2020" name="mSystems">
        <title>Genome- and Community-Level Interaction Insights into Carbon Utilization and Element Cycling Functions of Hydrothermarchaeota in Hydrothermal Sediment.</title>
        <authorList>
            <person name="Zhou Z."/>
            <person name="Liu Y."/>
            <person name="Xu W."/>
            <person name="Pan J."/>
            <person name="Luo Z.H."/>
            <person name="Li M."/>
        </authorList>
    </citation>
    <scope>NUCLEOTIDE SEQUENCE [LARGE SCALE GENOMIC DNA]</scope>
    <source>
        <strain evidence="4">HyVt-577</strain>
    </source>
</reference>
<proteinExistence type="predicted"/>
<feature type="compositionally biased region" description="Polar residues" evidence="1">
    <location>
        <begin position="854"/>
        <end position="864"/>
    </location>
</feature>
<gene>
    <name evidence="4" type="ORF">ENK44_12395</name>
</gene>
<dbReference type="Pfam" id="PF17963">
    <property type="entry name" value="Big_9"/>
    <property type="match status" value="9"/>
</dbReference>
<keyword evidence="2" id="KW-0732">Signal</keyword>
<dbReference type="InterPro" id="IPR013783">
    <property type="entry name" value="Ig-like_fold"/>
</dbReference>
<dbReference type="NCBIfam" id="NF012211">
    <property type="entry name" value="tand_rpt_95"/>
    <property type="match status" value="9"/>
</dbReference>
<dbReference type="EMBL" id="DRQG01000114">
    <property type="protein sequence ID" value="HGY56500.1"/>
    <property type="molecule type" value="Genomic_DNA"/>
</dbReference>
<feature type="region of interest" description="Disordered" evidence="1">
    <location>
        <begin position="845"/>
        <end position="867"/>
    </location>
</feature>
<dbReference type="Gene3D" id="2.60.40.4070">
    <property type="match status" value="1"/>
</dbReference>
<dbReference type="PANTHER" id="PTHR34720">
    <property type="entry name" value="MICROCYSTIN DEPENDENT PROTEIN"/>
    <property type="match status" value="1"/>
</dbReference>